<accession>A0A6J2T223</accession>
<evidence type="ECO:0000313" key="2">
    <source>
        <dbReference type="Proteomes" id="UP000504634"/>
    </source>
</evidence>
<dbReference type="AlphaFoldDB" id="A0A6J2T223"/>
<dbReference type="OrthoDB" id="8049163at2759"/>
<name>A0A6J2T223_DROLE</name>
<sequence>MSVRKHRNGIQDKLIADFLKKFPLLLRVPPREKRKASDLLWQRLASELNTHGPPKKDVPAWKKTLADLKKSIRLKLERNQNGFADSSAQVPLTSHEETLASLWGLYDNVAETKTSTTFEDDQQDSSTYNEEDVDVNMTQDTDAHDDYDIDNFMGSSFEPEVPKVEPDVDPIFLQAYERPIPKRRSSQLEDSLVKISKKINLINDATTRTQLALNKFCALYEEKILEDKRHHLAMEQLKSEKNELKRKRLEQDRRKYNKP</sequence>
<organism evidence="2 3">
    <name type="scientific">Drosophila lebanonensis</name>
    <name type="common">Fruit fly</name>
    <name type="synonym">Scaptodrosophila lebanonensis</name>
    <dbReference type="NCBI Taxonomy" id="7225"/>
    <lineage>
        <taxon>Eukaryota</taxon>
        <taxon>Metazoa</taxon>
        <taxon>Ecdysozoa</taxon>
        <taxon>Arthropoda</taxon>
        <taxon>Hexapoda</taxon>
        <taxon>Insecta</taxon>
        <taxon>Pterygota</taxon>
        <taxon>Neoptera</taxon>
        <taxon>Endopterygota</taxon>
        <taxon>Diptera</taxon>
        <taxon>Brachycera</taxon>
        <taxon>Muscomorpha</taxon>
        <taxon>Ephydroidea</taxon>
        <taxon>Drosophilidae</taxon>
        <taxon>Scaptodrosophila</taxon>
    </lineage>
</organism>
<evidence type="ECO:0000313" key="3">
    <source>
        <dbReference type="RefSeq" id="XP_030370956.1"/>
    </source>
</evidence>
<dbReference type="GeneID" id="115621442"/>
<keyword evidence="2" id="KW-1185">Reference proteome</keyword>
<dbReference type="Proteomes" id="UP000504634">
    <property type="component" value="Unplaced"/>
</dbReference>
<evidence type="ECO:0000256" key="1">
    <source>
        <dbReference type="SAM" id="MobiDB-lite"/>
    </source>
</evidence>
<feature type="region of interest" description="Disordered" evidence="1">
    <location>
        <begin position="236"/>
        <end position="259"/>
    </location>
</feature>
<protein>
    <submittedName>
        <fullName evidence="3">Uncharacterized protein LOC115621442</fullName>
    </submittedName>
</protein>
<dbReference type="RefSeq" id="XP_030370956.1">
    <property type="nucleotide sequence ID" value="XM_030515096.1"/>
</dbReference>
<reference evidence="3" key="1">
    <citation type="submission" date="2025-08" db="UniProtKB">
        <authorList>
            <consortium name="RefSeq"/>
        </authorList>
    </citation>
    <scope>IDENTIFICATION</scope>
    <source>
        <strain evidence="3">11010-0011.00</strain>
        <tissue evidence="3">Whole body</tissue>
    </source>
</reference>
<proteinExistence type="predicted"/>
<gene>
    <name evidence="3" type="primary">LOC115621442</name>
</gene>